<evidence type="ECO:0000313" key="7">
    <source>
        <dbReference type="WBParaSite" id="EgrG_000467400"/>
    </source>
</evidence>
<dbReference type="InterPro" id="IPR013144">
    <property type="entry name" value="CRA_dom"/>
</dbReference>
<dbReference type="Proteomes" id="UP000492820">
    <property type="component" value="Unassembled WGS sequence"/>
</dbReference>
<dbReference type="InterPro" id="IPR050618">
    <property type="entry name" value="Ubq-SigPath_Reg"/>
</dbReference>
<dbReference type="PROSITE" id="PS50897">
    <property type="entry name" value="CTLH"/>
    <property type="match status" value="1"/>
</dbReference>
<evidence type="ECO:0000313" key="6">
    <source>
        <dbReference type="Proteomes" id="UP000492820"/>
    </source>
</evidence>
<feature type="compositionally biased region" description="Low complexity" evidence="2">
    <location>
        <begin position="411"/>
        <end position="426"/>
    </location>
</feature>
<dbReference type="CDD" id="cd12885">
    <property type="entry name" value="SPRY_RanBP_like"/>
    <property type="match status" value="1"/>
</dbReference>
<evidence type="ECO:0000256" key="1">
    <source>
        <dbReference type="ARBA" id="ARBA00006535"/>
    </source>
</evidence>
<dbReference type="EMBL" id="LK028579">
    <property type="protein sequence ID" value="CDS19373.1"/>
    <property type="molecule type" value="Genomic_DNA"/>
</dbReference>
<dbReference type="SMART" id="SM00449">
    <property type="entry name" value="SPRY"/>
    <property type="match status" value="1"/>
</dbReference>
<name>A0A068WHZ9_ECHGR</name>
<dbReference type="InterPro" id="IPR006595">
    <property type="entry name" value="CTLH_C"/>
</dbReference>
<feature type="domain" description="B30.2/SPRY" evidence="3">
    <location>
        <begin position="1"/>
        <end position="181"/>
    </location>
</feature>
<comment type="similarity">
    <text evidence="1">Belongs to the RANBP9/10 family.</text>
</comment>
<dbReference type="InterPro" id="IPR044736">
    <property type="entry name" value="Gid1/RanBPM/SPLA_SPRY"/>
</dbReference>
<proteinExistence type="inferred from homology"/>
<feature type="compositionally biased region" description="Basic residues" evidence="2">
    <location>
        <begin position="760"/>
        <end position="773"/>
    </location>
</feature>
<reference evidence="5 6" key="1">
    <citation type="journal article" date="2013" name="Nature">
        <title>The genomes of four tapeworm species reveal adaptations to parasitism.</title>
        <authorList>
            <person name="Tsai I.J."/>
            <person name="Zarowiecki M."/>
            <person name="Holroyd N."/>
            <person name="Garciarrubio A."/>
            <person name="Sanchez-Flores A."/>
            <person name="Brooks K.L."/>
            <person name="Tracey A."/>
            <person name="Bobes R.J."/>
            <person name="Fragoso G."/>
            <person name="Sciutto E."/>
            <person name="Aslett M."/>
            <person name="Beasley H."/>
            <person name="Bennett H.M."/>
            <person name="Cai J."/>
            <person name="Camicia F."/>
            <person name="Clark R."/>
            <person name="Cucher M."/>
            <person name="De Silva N."/>
            <person name="Day T.A."/>
            <person name="Deplazes P."/>
            <person name="Estrada K."/>
            <person name="Fernandez C."/>
            <person name="Holland P.W."/>
            <person name="Hou J."/>
            <person name="Hu S."/>
            <person name="Huckvale T."/>
            <person name="Hung S.S."/>
            <person name="Kamenetzky L."/>
            <person name="Keane J.A."/>
            <person name="Kiss F."/>
            <person name="Koziol U."/>
            <person name="Lambert O."/>
            <person name="Liu K."/>
            <person name="Luo X."/>
            <person name="Luo Y."/>
            <person name="Macchiaroli N."/>
            <person name="Nichol S."/>
            <person name="Paps J."/>
            <person name="Parkinson J."/>
            <person name="Pouchkina-Stantcheva N."/>
            <person name="Riddiford N."/>
            <person name="Rosenzvit M."/>
            <person name="Salinas G."/>
            <person name="Wasmuth J.D."/>
            <person name="Zamanian M."/>
            <person name="Zheng Y."/>
            <person name="Cai X."/>
            <person name="Soberon X."/>
            <person name="Olson P.D."/>
            <person name="Laclette J.P."/>
            <person name="Brehm K."/>
            <person name="Berriman M."/>
            <person name="Garciarrubio A."/>
            <person name="Bobes R.J."/>
            <person name="Fragoso G."/>
            <person name="Sanchez-Flores A."/>
            <person name="Estrada K."/>
            <person name="Cevallos M.A."/>
            <person name="Morett E."/>
            <person name="Gonzalez V."/>
            <person name="Portillo T."/>
            <person name="Ochoa-Leyva A."/>
            <person name="Jose M.V."/>
            <person name="Sciutto E."/>
            <person name="Landa A."/>
            <person name="Jimenez L."/>
            <person name="Valdes V."/>
            <person name="Carrero J.C."/>
            <person name="Larralde C."/>
            <person name="Morales-Montor J."/>
            <person name="Limon-Lason J."/>
            <person name="Soberon X."/>
            <person name="Laclette J.P."/>
        </authorList>
    </citation>
    <scope>NUCLEOTIDE SEQUENCE [LARGE SCALE GENOMIC DNA]</scope>
</reference>
<evidence type="ECO:0000313" key="5">
    <source>
        <dbReference type="EMBL" id="CDS19373.1"/>
    </source>
</evidence>
<feature type="compositionally biased region" description="Low complexity" evidence="2">
    <location>
        <begin position="774"/>
        <end position="789"/>
    </location>
</feature>
<dbReference type="InterPro" id="IPR043136">
    <property type="entry name" value="B30.2/SPRY_sf"/>
</dbReference>
<feature type="region of interest" description="Disordered" evidence="2">
    <location>
        <begin position="543"/>
        <end position="573"/>
    </location>
</feature>
<feature type="region of interest" description="Disordered" evidence="2">
    <location>
        <begin position="737"/>
        <end position="789"/>
    </location>
</feature>
<dbReference type="InterPro" id="IPR001870">
    <property type="entry name" value="B30.2/SPRY"/>
</dbReference>
<accession>A0A068WHZ9</accession>
<feature type="compositionally biased region" description="Polar residues" evidence="2">
    <location>
        <begin position="704"/>
        <end position="723"/>
    </location>
</feature>
<feature type="region of interest" description="Disordered" evidence="2">
    <location>
        <begin position="698"/>
        <end position="723"/>
    </location>
</feature>
<sequence>MAEPVLRRGLELQQRVVNSLYPIAVHMRTPSHKVPTVLKVVADHPIPLCCSLYYYEVSISAKSQCGSLKVGFSFDESDKAKHQRCANFVGYHSNTGRIGLNDGDSTLGDEENEVCGPPFGVGDVIGCGVNFVNNSIFFTKNGIIIGSSIVHSKLANAVTIPCVIMISPATALIANFGQRDFVFAIAQYLAQERCSSVTQAIEDKLTADLANVGMQSLVLDYLMRHGYLATASSMVRPSLVSPRAITAATAAAIPVPPSPNPPSLESENGSLAKVDPGSNSTLPSIQPDAPQKRELLESSMTETGVTPTTETVSLSLLSNEVPKSAPPREGWECGGGEKWPETPEAANRRIRLAELISQGQYLQAISQLAHDYTSLVETMPSIIFMLRCRYFIELLFTNQRPSEDVARKKTATAPTVTPTKATSAPPNSDCKNGGKMGVGTTFKRPQPSSSPECSPCGGGSCFRQSAAVRRKCEETNGSTNGIVAEDENDEDLLIECIRQENGGVAVLQAPRCVQNGISILTKEKKKATRSLFKCSSLNSVEKPPEVPIQNGITHKSTHDSDTPPELSSHPIPIGETMPIQESPVVFLDLNSIVQLGRELRDKAKELQAKNALSPAQAALLQDAFSLIAYENPYESPFADLMHPRHRKILAESVSNAILVNLGKARYPLLEIGIGMLEETVLNGQGGNRLSLSLADAKPLRKQHNQASTSSAGSTLTPSHTVSTSVNLPSTVGIYATATTASSPSPRTGGSGGSGGLQQYHRGHRRHHHHHHRSATSSLVVTSTTTTTSATASRALNPLSFLANLPPPTVALRQRSSSSAGRRLRNTIVQSSPRDTGEEGLQEIVVSGGGGVEWREEAAEREDEAETAAVATTTEVEEVQLVFQEGGRVRVDRYASSPPLPPLQSVDIRVGGSEMAGFFHPALFVPPSPPS</sequence>
<organism evidence="5">
    <name type="scientific">Echinococcus granulosus</name>
    <name type="common">Hydatid tapeworm</name>
    <dbReference type="NCBI Taxonomy" id="6210"/>
    <lineage>
        <taxon>Eukaryota</taxon>
        <taxon>Metazoa</taxon>
        <taxon>Spiralia</taxon>
        <taxon>Lophotrochozoa</taxon>
        <taxon>Platyhelminthes</taxon>
        <taxon>Cestoda</taxon>
        <taxon>Eucestoda</taxon>
        <taxon>Cyclophyllidea</taxon>
        <taxon>Taeniidae</taxon>
        <taxon>Echinococcus</taxon>
        <taxon>Echinococcus granulosus group</taxon>
    </lineage>
</organism>
<dbReference type="WBParaSite" id="EgrG_000467400">
    <property type="protein sequence ID" value="EgrG_000467400"/>
    <property type="gene ID" value="EgrG_000467400"/>
</dbReference>
<reference evidence="5" key="2">
    <citation type="submission" date="2014-06" db="EMBL/GenBank/DDBJ databases">
        <authorList>
            <person name="Aslett M."/>
        </authorList>
    </citation>
    <scope>NUCLEOTIDE SEQUENCE</scope>
</reference>
<evidence type="ECO:0000256" key="2">
    <source>
        <dbReference type="SAM" id="MobiDB-lite"/>
    </source>
</evidence>
<dbReference type="InterPro" id="IPR003877">
    <property type="entry name" value="SPRY_dom"/>
</dbReference>
<dbReference type="SMART" id="SM00757">
    <property type="entry name" value="CRA"/>
    <property type="match status" value="1"/>
</dbReference>
<evidence type="ECO:0000259" key="4">
    <source>
        <dbReference type="PROSITE" id="PS50897"/>
    </source>
</evidence>
<evidence type="ECO:0000259" key="3">
    <source>
        <dbReference type="PROSITE" id="PS50188"/>
    </source>
</evidence>
<dbReference type="InterPro" id="IPR006594">
    <property type="entry name" value="LisH"/>
</dbReference>
<dbReference type="PROSITE" id="PS50896">
    <property type="entry name" value="LISH"/>
    <property type="match status" value="1"/>
</dbReference>
<dbReference type="SUPFAM" id="SSF49899">
    <property type="entry name" value="Concanavalin A-like lectins/glucanases"/>
    <property type="match status" value="1"/>
</dbReference>
<dbReference type="PROSITE" id="PS50188">
    <property type="entry name" value="B302_SPRY"/>
    <property type="match status" value="1"/>
</dbReference>
<dbReference type="Gene3D" id="2.60.120.920">
    <property type="match status" value="1"/>
</dbReference>
<feature type="region of interest" description="Disordered" evidence="2">
    <location>
        <begin position="252"/>
        <end position="290"/>
    </location>
</feature>
<gene>
    <name evidence="5" type="ORF">EgrG_000467400</name>
</gene>
<dbReference type="OrthoDB" id="25503at2759"/>
<reference evidence="7" key="3">
    <citation type="submission" date="2020-10" db="UniProtKB">
        <authorList>
            <consortium name="WormBaseParasite"/>
        </authorList>
    </citation>
    <scope>IDENTIFICATION</scope>
</reference>
<dbReference type="AlphaFoldDB" id="A0A068WHZ9"/>
<feature type="region of interest" description="Disordered" evidence="2">
    <location>
        <begin position="402"/>
        <end position="433"/>
    </location>
</feature>
<protein>
    <submittedName>
        <fullName evidence="5 7">Ran binding protein 9</fullName>
    </submittedName>
</protein>
<feature type="domain" description="CTLH" evidence="4">
    <location>
        <begin position="345"/>
        <end position="402"/>
    </location>
</feature>
<dbReference type="Pfam" id="PF00622">
    <property type="entry name" value="SPRY"/>
    <property type="match status" value="1"/>
</dbReference>
<feature type="region of interest" description="Disordered" evidence="2">
    <location>
        <begin position="811"/>
        <end position="838"/>
    </location>
</feature>
<feature type="compositionally biased region" description="Low complexity" evidence="2">
    <location>
        <begin position="737"/>
        <end position="747"/>
    </location>
</feature>
<dbReference type="PANTHER" id="PTHR12864">
    <property type="entry name" value="RAN BINDING PROTEIN 9-RELATED"/>
    <property type="match status" value="1"/>
</dbReference>
<dbReference type="InterPro" id="IPR013320">
    <property type="entry name" value="ConA-like_dom_sf"/>
</dbReference>